<keyword evidence="7" id="KW-0411">Iron-sulfur</keyword>
<dbReference type="SFLD" id="SFLDS00029">
    <property type="entry name" value="Radical_SAM"/>
    <property type="match status" value="1"/>
</dbReference>
<dbReference type="InterPro" id="IPR005839">
    <property type="entry name" value="Methylthiotransferase"/>
</dbReference>
<dbReference type="InterPro" id="IPR007197">
    <property type="entry name" value="rSAM"/>
</dbReference>
<dbReference type="InterPro" id="IPR038135">
    <property type="entry name" value="Methylthiotransferase_N_sf"/>
</dbReference>
<dbReference type="Gene3D" id="3.80.30.20">
    <property type="entry name" value="tm_1862 like domain"/>
    <property type="match status" value="1"/>
</dbReference>
<accession>A0AAU9EDG5</accession>
<dbReference type="GO" id="GO:0046872">
    <property type="term" value="F:metal ion binding"/>
    <property type="evidence" value="ECO:0007669"/>
    <property type="project" value="UniProtKB-KW"/>
</dbReference>
<dbReference type="KEGG" id="dmp:FAK_19310"/>
<proteinExistence type="predicted"/>
<dbReference type="RefSeq" id="WP_338606537.1">
    <property type="nucleotide sequence ID" value="NZ_AP028679.1"/>
</dbReference>
<evidence type="ECO:0000256" key="7">
    <source>
        <dbReference type="ARBA" id="ARBA00023014"/>
    </source>
</evidence>
<dbReference type="GO" id="GO:0051539">
    <property type="term" value="F:4 iron, 4 sulfur cluster binding"/>
    <property type="evidence" value="ECO:0007669"/>
    <property type="project" value="UniProtKB-KW"/>
</dbReference>
<dbReference type="PANTHER" id="PTHR11918:SF45">
    <property type="entry name" value="THREONYLCARBAMOYLADENOSINE TRNA METHYLTHIOTRANSFERASE"/>
    <property type="match status" value="1"/>
</dbReference>
<dbReference type="SMART" id="SM00729">
    <property type="entry name" value="Elp3"/>
    <property type="match status" value="1"/>
</dbReference>
<evidence type="ECO:0000256" key="5">
    <source>
        <dbReference type="ARBA" id="ARBA00022723"/>
    </source>
</evidence>
<dbReference type="InterPro" id="IPR023404">
    <property type="entry name" value="rSAM_horseshoe"/>
</dbReference>
<organism evidence="10 11">
    <name type="scientific">Desulfoferula mesophila</name>
    <dbReference type="NCBI Taxonomy" id="3058419"/>
    <lineage>
        <taxon>Bacteria</taxon>
        <taxon>Pseudomonadati</taxon>
        <taxon>Thermodesulfobacteriota</taxon>
        <taxon>Desulfarculia</taxon>
        <taxon>Desulfarculales</taxon>
        <taxon>Desulfarculaceae</taxon>
        <taxon>Desulfoferula</taxon>
    </lineage>
</organism>
<keyword evidence="4" id="KW-0949">S-adenosyl-L-methionine</keyword>
<keyword evidence="5" id="KW-0479">Metal-binding</keyword>
<dbReference type="InterPro" id="IPR013848">
    <property type="entry name" value="Methylthiotransferase_N"/>
</dbReference>
<dbReference type="Gene3D" id="3.40.50.12160">
    <property type="entry name" value="Methylthiotransferase, N-terminal domain"/>
    <property type="match status" value="1"/>
</dbReference>
<dbReference type="PANTHER" id="PTHR11918">
    <property type="entry name" value="RADICAL SAM PROTEINS"/>
    <property type="match status" value="1"/>
</dbReference>
<name>A0AAU9EDG5_9BACT</name>
<keyword evidence="6" id="KW-0408">Iron</keyword>
<keyword evidence="3" id="KW-0808">Transferase</keyword>
<feature type="domain" description="MTTase N-terminal" evidence="8">
    <location>
        <begin position="2"/>
        <end position="117"/>
    </location>
</feature>
<dbReference type="SFLD" id="SFLDG01082">
    <property type="entry name" value="B12-binding_domain_containing"/>
    <property type="match status" value="1"/>
</dbReference>
<dbReference type="Proteomes" id="UP001366166">
    <property type="component" value="Chromosome"/>
</dbReference>
<evidence type="ECO:0000256" key="1">
    <source>
        <dbReference type="ARBA" id="ARBA00001966"/>
    </source>
</evidence>
<dbReference type="NCBIfam" id="TIGR00089">
    <property type="entry name" value="MiaB/RimO family radical SAM methylthiotransferase"/>
    <property type="match status" value="1"/>
</dbReference>
<evidence type="ECO:0000313" key="11">
    <source>
        <dbReference type="Proteomes" id="UP001366166"/>
    </source>
</evidence>
<dbReference type="Pfam" id="PF00919">
    <property type="entry name" value="UPF0004"/>
    <property type="match status" value="1"/>
</dbReference>
<evidence type="ECO:0000256" key="3">
    <source>
        <dbReference type="ARBA" id="ARBA00022679"/>
    </source>
</evidence>
<dbReference type="SUPFAM" id="SSF102114">
    <property type="entry name" value="Radical SAM enzymes"/>
    <property type="match status" value="1"/>
</dbReference>
<dbReference type="CDD" id="cd01335">
    <property type="entry name" value="Radical_SAM"/>
    <property type="match status" value="1"/>
</dbReference>
<dbReference type="PROSITE" id="PS51449">
    <property type="entry name" value="MTTASE_N"/>
    <property type="match status" value="1"/>
</dbReference>
<evidence type="ECO:0000256" key="2">
    <source>
        <dbReference type="ARBA" id="ARBA00022485"/>
    </source>
</evidence>
<evidence type="ECO:0000256" key="4">
    <source>
        <dbReference type="ARBA" id="ARBA00022691"/>
    </source>
</evidence>
<evidence type="ECO:0000313" key="10">
    <source>
        <dbReference type="EMBL" id="BEQ14865.1"/>
    </source>
</evidence>
<dbReference type="AlphaFoldDB" id="A0AAU9EDG5"/>
<sequence>MKRYTVASLGCKVNQAEAAHLAGQMRERGWLAAGDGQAVDLALLFTCSVTGVAARQSRQMARRLRRAHPGARVVVTGCDVQAEPQAYSQAGCEVLGRAALAQGAEALSGSSLDQATALPAPDAGGFCPGAQAPGPERTRGLLKVQDGCNAHCAYCIVPSTRGRSRSLPLDQAAGAFAELGRSGTAEVVLTGIHLGRWGWDFTPRQELAELLRALLAAHPAPRLRLSSLESEELTPEIIELAAAEPRLVPHFHLPLQTGSARLLKQMGRPYGPEDYARTVRVAAAALPGLCLGADVLVGLPGESDQDFEQTRGLLAGLPISYLHVFPYSSRPGTRAADMADHPAPEVSKERAAVLRELGLAKKRAYYQAQVGSSQEVIVEGSGLGRGANYCLVRLAKETPAGNRLRVNITGCEELDGQPLLVGAF</sequence>
<dbReference type="InterPro" id="IPR058240">
    <property type="entry name" value="rSAM_sf"/>
</dbReference>
<evidence type="ECO:0000259" key="9">
    <source>
        <dbReference type="PROSITE" id="PS51918"/>
    </source>
</evidence>
<gene>
    <name evidence="10" type="primary">mtaB</name>
    <name evidence="10" type="ORF">FAK_19310</name>
</gene>
<protein>
    <submittedName>
        <fullName evidence="10">tRNA (N(6)-L-threonylcarbamoyladenosine(37)-C(2) )-methylthiotransferase MtaB</fullName>
    </submittedName>
</protein>
<keyword evidence="2" id="KW-0004">4Fe-4S</keyword>
<feature type="domain" description="Radical SAM core" evidence="9">
    <location>
        <begin position="134"/>
        <end position="364"/>
    </location>
</feature>
<dbReference type="PROSITE" id="PS51918">
    <property type="entry name" value="RADICAL_SAM"/>
    <property type="match status" value="1"/>
</dbReference>
<evidence type="ECO:0000256" key="6">
    <source>
        <dbReference type="ARBA" id="ARBA00023004"/>
    </source>
</evidence>
<dbReference type="InterPro" id="IPR006638">
    <property type="entry name" value="Elp3/MiaA/NifB-like_rSAM"/>
</dbReference>
<dbReference type="Pfam" id="PF04055">
    <property type="entry name" value="Radical_SAM"/>
    <property type="match status" value="1"/>
</dbReference>
<dbReference type="PROSITE" id="PS01278">
    <property type="entry name" value="MTTASE_RADICAL"/>
    <property type="match status" value="1"/>
</dbReference>
<reference evidence="11" key="1">
    <citation type="journal article" date="2023" name="Arch. Microbiol.">
        <title>Desulfoferula mesophilus gen. nov. sp. nov., a mesophilic sulfate-reducing bacterium isolated from a brackish lake sediment.</title>
        <authorList>
            <person name="Watanabe T."/>
            <person name="Yabe T."/>
            <person name="Tsuji J.M."/>
            <person name="Fukui M."/>
        </authorList>
    </citation>
    <scope>NUCLEOTIDE SEQUENCE [LARGE SCALE GENOMIC DNA]</scope>
    <source>
        <strain evidence="11">12FAK</strain>
    </source>
</reference>
<dbReference type="InterPro" id="IPR020612">
    <property type="entry name" value="Methylthiotransferase_CS"/>
</dbReference>
<dbReference type="EMBL" id="AP028679">
    <property type="protein sequence ID" value="BEQ14865.1"/>
    <property type="molecule type" value="Genomic_DNA"/>
</dbReference>
<keyword evidence="11" id="KW-1185">Reference proteome</keyword>
<comment type="cofactor">
    <cofactor evidence="1">
        <name>[4Fe-4S] cluster</name>
        <dbReference type="ChEBI" id="CHEBI:49883"/>
    </cofactor>
</comment>
<evidence type="ECO:0000259" key="8">
    <source>
        <dbReference type="PROSITE" id="PS51449"/>
    </source>
</evidence>
<dbReference type="GO" id="GO:0035598">
    <property type="term" value="F:tRNA (N(6)-L-threonylcarbamoyladenosine(37)-C(2))-methylthiotransferase activity"/>
    <property type="evidence" value="ECO:0007669"/>
    <property type="project" value="TreeGrafter"/>
</dbReference>